<accession>A0A0H5RHW3</accession>
<dbReference type="Pfam" id="PF05648">
    <property type="entry name" value="PEX11"/>
    <property type="match status" value="1"/>
</dbReference>
<name>A0A0H5RHW3_9EUKA</name>
<reference evidence="5" key="1">
    <citation type="submission" date="2015-04" db="EMBL/GenBank/DDBJ databases">
        <title>The genome sequence of the plant pathogenic Rhizarian Plasmodiophora brassicae reveals insights in its biotrophic life cycle and the origin of chitin synthesis.</title>
        <authorList>
            <person name="Schwelm A."/>
            <person name="Fogelqvist J."/>
            <person name="Knaust A."/>
            <person name="Julke S."/>
            <person name="Lilja T."/>
            <person name="Dhandapani V."/>
            <person name="Bonilla-Rosso G."/>
            <person name="Karlsson M."/>
            <person name="Shevchenko A."/>
            <person name="Choi S.R."/>
            <person name="Kim H.G."/>
            <person name="Park J.Y."/>
            <person name="Lim Y.P."/>
            <person name="Ludwig-Muller J."/>
            <person name="Dixelius C."/>
        </authorList>
    </citation>
    <scope>NUCLEOTIDE SEQUENCE</scope>
    <source>
        <tissue evidence="5">Potato root galls</tissue>
    </source>
</reference>
<sequence length="205" mass="23383">MGPLPARASLDNLVAFLNTTAGRDHATRLLQYLCKAAVADVSVDGPVARLYAATSIARHILRIPKSVDLWNKLPSWHGFLSDFQQCSSTVLLLFYAADHVLWADLIGLLSLSKSFRSRIYTVQHVLWMCKLFFGLAHFSKELCETPSNGILHVSFVEYQKRREMRQIQRRAILRNCLDILIVLHFVKYPKDIQRLPSRTMVASMI</sequence>
<feature type="non-terminal residue" evidence="5">
    <location>
        <position position="205"/>
    </location>
</feature>
<keyword evidence="2" id="KW-0472">Membrane</keyword>
<dbReference type="InterPro" id="IPR008733">
    <property type="entry name" value="PEX11"/>
</dbReference>
<dbReference type="EMBL" id="HACM01007827">
    <property type="protein sequence ID" value="CRZ08269.1"/>
    <property type="molecule type" value="Transcribed_RNA"/>
</dbReference>
<evidence type="ECO:0000256" key="4">
    <source>
        <dbReference type="ARBA" id="ARBA00046271"/>
    </source>
</evidence>
<dbReference type="AlphaFoldDB" id="A0A0H5RHW3"/>
<comment type="subcellular location">
    <subcellularLocation>
        <location evidence="4">Peroxisome membrane</location>
    </subcellularLocation>
</comment>
<protein>
    <submittedName>
        <fullName evidence="5">Uncharacterized protein</fullName>
    </submittedName>
</protein>
<proteinExistence type="predicted"/>
<evidence type="ECO:0000256" key="3">
    <source>
        <dbReference type="ARBA" id="ARBA00023140"/>
    </source>
</evidence>
<evidence type="ECO:0000313" key="5">
    <source>
        <dbReference type="EMBL" id="CRZ08269.1"/>
    </source>
</evidence>
<organism evidence="5">
    <name type="scientific">Spongospora subterranea</name>
    <dbReference type="NCBI Taxonomy" id="70186"/>
    <lineage>
        <taxon>Eukaryota</taxon>
        <taxon>Sar</taxon>
        <taxon>Rhizaria</taxon>
        <taxon>Endomyxa</taxon>
        <taxon>Phytomyxea</taxon>
        <taxon>Plasmodiophorida</taxon>
        <taxon>Plasmodiophoridae</taxon>
        <taxon>Spongospora</taxon>
    </lineage>
</organism>
<dbReference type="GO" id="GO:0016559">
    <property type="term" value="P:peroxisome fission"/>
    <property type="evidence" value="ECO:0007669"/>
    <property type="project" value="InterPro"/>
</dbReference>
<dbReference type="PANTHER" id="PTHR12652:SF50">
    <property type="entry name" value="PEROXIN 11"/>
    <property type="match status" value="1"/>
</dbReference>
<evidence type="ECO:0000256" key="1">
    <source>
        <dbReference type="ARBA" id="ARBA00022593"/>
    </source>
</evidence>
<keyword evidence="1" id="KW-0962">Peroxisome biogenesis</keyword>
<dbReference type="PANTHER" id="PTHR12652">
    <property type="entry name" value="PEROXISOMAL BIOGENESIS FACTOR 11"/>
    <property type="match status" value="1"/>
</dbReference>
<keyword evidence="3" id="KW-0576">Peroxisome</keyword>
<dbReference type="GO" id="GO:0005778">
    <property type="term" value="C:peroxisomal membrane"/>
    <property type="evidence" value="ECO:0007669"/>
    <property type="project" value="UniProtKB-SubCell"/>
</dbReference>
<evidence type="ECO:0000256" key="2">
    <source>
        <dbReference type="ARBA" id="ARBA00023136"/>
    </source>
</evidence>